<dbReference type="PANTHER" id="PTHR11096">
    <property type="entry name" value="RNA 3' TERMINAL PHOSPHATE CYCLASE"/>
    <property type="match status" value="1"/>
</dbReference>
<gene>
    <name evidence="2" type="ORF">BGZ96_000181</name>
</gene>
<comment type="caution">
    <text evidence="2">The sequence shown here is derived from an EMBL/GenBank/DDBJ whole genome shotgun (WGS) entry which is preliminary data.</text>
</comment>
<keyword evidence="3" id="KW-1185">Reference proteome</keyword>
<dbReference type="Gene3D" id="3.65.10.20">
    <property type="entry name" value="RNA 3'-terminal phosphate cyclase domain"/>
    <property type="match status" value="1"/>
</dbReference>
<dbReference type="SUPFAM" id="SSF55205">
    <property type="entry name" value="EPT/RTPC-like"/>
    <property type="match status" value="1"/>
</dbReference>
<sequence>EQEHIMSNTVVLDGTMLEGGGQILRIAVCLAVITKIPIDITQIRGNRPRGGGLKLQHLTGVNWLAKASEANIEGAEIKSTELRLSWVNDDVPLADHRYVSLPKVIDIGSPGSIALVLQAILPFIIFGPHSERFSDSNSLDTTNDGSSAIPAPVRITVKGGTNVSFSPSFEYINQVLLPTFSRIGLPPITARLESRGWSTGGPQIGTVTFDITPLPAGSCLPAFELTNQGTLQHIEATILGPKAIQDKFRHEIATSLASNFPGVATTITFEDSGHHSRLYLLLVAKSDRGHLLGRDWLYDRKTRGGELNGPVEQIVKEVVQQLQMELKHGGCVDEYLRDQLVIFSALAKGKCHIDAGRNNEGQLLEGSLHTRTAQWVVSQMLPVTLQDDGSIVEGIALKAGSIYTSTA</sequence>
<dbReference type="InterPro" id="IPR000228">
    <property type="entry name" value="RNA3'_term_phos_cyc"/>
</dbReference>
<dbReference type="PANTHER" id="PTHR11096:SF0">
    <property type="entry name" value="RNA 3'-TERMINAL PHOSPHATE CYCLASE"/>
    <property type="match status" value="1"/>
</dbReference>
<proteinExistence type="predicted"/>
<reference evidence="2 3" key="1">
    <citation type="journal article" date="2020" name="Fungal Divers.">
        <title>Resolving the Mortierellaceae phylogeny through synthesis of multi-gene phylogenetics and phylogenomics.</title>
        <authorList>
            <person name="Vandepol N."/>
            <person name="Liber J."/>
            <person name="Desiro A."/>
            <person name="Na H."/>
            <person name="Kennedy M."/>
            <person name="Barry K."/>
            <person name="Grigoriev I.V."/>
            <person name="Miller A.N."/>
            <person name="O'Donnell K."/>
            <person name="Stajich J.E."/>
            <person name="Bonito G."/>
        </authorList>
    </citation>
    <scope>NUCLEOTIDE SEQUENCE [LARGE SCALE GENOMIC DNA]</scope>
    <source>
        <strain evidence="2 3">AD045</strain>
    </source>
</reference>
<dbReference type="InterPro" id="IPR023797">
    <property type="entry name" value="RNA3'_phos_cyclase_dom"/>
</dbReference>
<dbReference type="Gene3D" id="3.30.360.20">
    <property type="entry name" value="RNA 3'-terminal phosphate cyclase, insert domain"/>
    <property type="match status" value="1"/>
</dbReference>
<evidence type="ECO:0000313" key="2">
    <source>
        <dbReference type="EMBL" id="KAG0282734.1"/>
    </source>
</evidence>
<name>A0ABQ7JPV7_9FUNG</name>
<feature type="non-terminal residue" evidence="2">
    <location>
        <position position="1"/>
    </location>
</feature>
<evidence type="ECO:0000313" key="3">
    <source>
        <dbReference type="Proteomes" id="UP001194696"/>
    </source>
</evidence>
<dbReference type="InterPro" id="IPR013792">
    <property type="entry name" value="RNA3'P_cycl/enolpyr_Trfase_a/b"/>
</dbReference>
<organism evidence="2 3">
    <name type="scientific">Linnemannia gamsii</name>
    <dbReference type="NCBI Taxonomy" id="64522"/>
    <lineage>
        <taxon>Eukaryota</taxon>
        <taxon>Fungi</taxon>
        <taxon>Fungi incertae sedis</taxon>
        <taxon>Mucoromycota</taxon>
        <taxon>Mortierellomycotina</taxon>
        <taxon>Mortierellomycetes</taxon>
        <taxon>Mortierellales</taxon>
        <taxon>Mortierellaceae</taxon>
        <taxon>Linnemannia</taxon>
    </lineage>
</organism>
<dbReference type="Pfam" id="PF01137">
    <property type="entry name" value="RTC"/>
    <property type="match status" value="1"/>
</dbReference>
<dbReference type="InterPro" id="IPR037136">
    <property type="entry name" value="RNA3'_phos_cyclase_dom_sf"/>
</dbReference>
<dbReference type="Proteomes" id="UP001194696">
    <property type="component" value="Unassembled WGS sequence"/>
</dbReference>
<feature type="domain" description="RNA 3'-terminal phosphate cyclase" evidence="1">
    <location>
        <begin position="17"/>
        <end position="385"/>
    </location>
</feature>
<protein>
    <recommendedName>
        <fullName evidence="1">RNA 3'-terminal phosphate cyclase domain-containing protein</fullName>
    </recommendedName>
</protein>
<evidence type="ECO:0000259" key="1">
    <source>
        <dbReference type="Pfam" id="PF01137"/>
    </source>
</evidence>
<dbReference type="EMBL" id="JAAAIM010001011">
    <property type="protein sequence ID" value="KAG0282734.1"/>
    <property type="molecule type" value="Genomic_DNA"/>
</dbReference>
<dbReference type="InterPro" id="IPR036553">
    <property type="entry name" value="RPTC_insert"/>
</dbReference>
<accession>A0ABQ7JPV7</accession>